<evidence type="ECO:0000256" key="1">
    <source>
        <dbReference type="ARBA" id="ARBA00000083"/>
    </source>
</evidence>
<evidence type="ECO:0000256" key="2">
    <source>
        <dbReference type="ARBA" id="ARBA00001911"/>
    </source>
</evidence>
<comment type="pathway">
    <text evidence="3 10">Carbohydrate metabolism; galactose metabolism.</text>
</comment>
<feature type="domain" description="NAD-dependent epimerase/dehydratase" evidence="11">
    <location>
        <begin position="12"/>
        <end position="263"/>
    </location>
</feature>
<dbReference type="SUPFAM" id="SSF51735">
    <property type="entry name" value="NAD(P)-binding Rossmann-fold domains"/>
    <property type="match status" value="1"/>
</dbReference>
<keyword evidence="9 10" id="KW-0119">Carbohydrate metabolism</keyword>
<evidence type="ECO:0000259" key="11">
    <source>
        <dbReference type="Pfam" id="PF01370"/>
    </source>
</evidence>
<dbReference type="InterPro" id="IPR036291">
    <property type="entry name" value="NAD(P)-bd_dom_sf"/>
</dbReference>
<dbReference type="EMBL" id="CP032152">
    <property type="protein sequence ID" value="AXY68004.1"/>
    <property type="molecule type" value="Genomic_DNA"/>
</dbReference>
<keyword evidence="8 10" id="KW-0413">Isomerase</keyword>
<evidence type="ECO:0000256" key="4">
    <source>
        <dbReference type="ARBA" id="ARBA00007637"/>
    </source>
</evidence>
<dbReference type="Gene3D" id="3.40.50.720">
    <property type="entry name" value="NAD(P)-binding Rossmann-like Domain"/>
    <property type="match status" value="1"/>
</dbReference>
<dbReference type="InterPro" id="IPR001509">
    <property type="entry name" value="Epimerase_deHydtase"/>
</dbReference>
<protein>
    <recommendedName>
        <fullName evidence="6 10">UDP-glucose 4-epimerase</fullName>
        <ecNumber evidence="5 10">5.1.3.2</ecNumber>
    </recommendedName>
</protein>
<name>A0A3B7MF32_9CYAN</name>
<dbReference type="PANTHER" id="PTHR43725">
    <property type="entry name" value="UDP-GLUCOSE 4-EPIMERASE"/>
    <property type="match status" value="1"/>
</dbReference>
<evidence type="ECO:0000256" key="10">
    <source>
        <dbReference type="RuleBase" id="RU366046"/>
    </source>
</evidence>
<dbReference type="Pfam" id="PF01370">
    <property type="entry name" value="Epimerase"/>
    <property type="match status" value="1"/>
</dbReference>
<keyword evidence="13" id="KW-1185">Reference proteome</keyword>
<comment type="similarity">
    <text evidence="4 10">Belongs to the NAD(P)-dependent epimerase/dehydratase family.</text>
</comment>
<evidence type="ECO:0000313" key="13">
    <source>
        <dbReference type="Proteomes" id="UP000261812"/>
    </source>
</evidence>
<dbReference type="CDD" id="cd05247">
    <property type="entry name" value="UDP_G4E_1_SDR_e"/>
    <property type="match status" value="1"/>
</dbReference>
<evidence type="ECO:0000256" key="5">
    <source>
        <dbReference type="ARBA" id="ARBA00013189"/>
    </source>
</evidence>
<gene>
    <name evidence="12" type="primary">galE</name>
    <name evidence="12" type="ORF">D3A95_07430</name>
</gene>
<evidence type="ECO:0000313" key="12">
    <source>
        <dbReference type="EMBL" id="AXY68004.1"/>
    </source>
</evidence>
<keyword evidence="7 10" id="KW-0520">NAD</keyword>
<dbReference type="AlphaFoldDB" id="A0A3B7MF32"/>
<evidence type="ECO:0000256" key="3">
    <source>
        <dbReference type="ARBA" id="ARBA00004947"/>
    </source>
</evidence>
<dbReference type="NCBIfam" id="TIGR01179">
    <property type="entry name" value="galE"/>
    <property type="match status" value="1"/>
</dbReference>
<evidence type="ECO:0000256" key="8">
    <source>
        <dbReference type="ARBA" id="ARBA00023235"/>
    </source>
</evidence>
<dbReference type="Gene3D" id="3.90.25.10">
    <property type="entry name" value="UDP-galactose 4-epimerase, domain 1"/>
    <property type="match status" value="1"/>
</dbReference>
<dbReference type="GO" id="GO:0003978">
    <property type="term" value="F:UDP-glucose 4-epimerase activity"/>
    <property type="evidence" value="ECO:0007669"/>
    <property type="project" value="UniProtKB-UniRule"/>
</dbReference>
<dbReference type="GO" id="GO:0033499">
    <property type="term" value="P:galactose catabolic process via UDP-galactose, Leloir pathway"/>
    <property type="evidence" value="ECO:0007669"/>
    <property type="project" value="TreeGrafter"/>
</dbReference>
<organism evidence="12 13">
    <name type="scientific">Thermosynechococcus sichuanensis E542</name>
    <dbReference type="NCBI Taxonomy" id="2016101"/>
    <lineage>
        <taxon>Bacteria</taxon>
        <taxon>Bacillati</taxon>
        <taxon>Cyanobacteriota</taxon>
        <taxon>Cyanophyceae</taxon>
        <taxon>Acaryochloridales</taxon>
        <taxon>Thermosynechococcaceae</taxon>
        <taxon>Thermosynechococcus</taxon>
        <taxon>Thermosynechococcus sichuanensis</taxon>
    </lineage>
</organism>
<comment type="catalytic activity">
    <reaction evidence="1 10">
        <text>UDP-alpha-D-glucose = UDP-alpha-D-galactose</text>
        <dbReference type="Rhea" id="RHEA:22168"/>
        <dbReference type="ChEBI" id="CHEBI:58885"/>
        <dbReference type="ChEBI" id="CHEBI:66914"/>
        <dbReference type="EC" id="5.1.3.2"/>
    </reaction>
</comment>
<dbReference type="UniPathway" id="UPA00214"/>
<dbReference type="EC" id="5.1.3.2" evidence="5 10"/>
<comment type="cofactor">
    <cofactor evidence="2 10">
        <name>NAD(+)</name>
        <dbReference type="ChEBI" id="CHEBI:57540"/>
    </cofactor>
</comment>
<dbReference type="InterPro" id="IPR005886">
    <property type="entry name" value="UDP_G4E"/>
</dbReference>
<proteinExistence type="inferred from homology"/>
<comment type="subunit">
    <text evidence="10">Homodimer.</text>
</comment>
<accession>A0A3B7MF32</accession>
<evidence type="ECO:0000256" key="9">
    <source>
        <dbReference type="ARBA" id="ARBA00023277"/>
    </source>
</evidence>
<evidence type="ECO:0000256" key="6">
    <source>
        <dbReference type="ARBA" id="ARBA00018569"/>
    </source>
</evidence>
<dbReference type="PANTHER" id="PTHR43725:SF53">
    <property type="entry name" value="UDP-ARABINOSE 4-EPIMERASE 1"/>
    <property type="match status" value="1"/>
</dbReference>
<sequence length="336" mass="37029">MTTNNDNNSLLILVTGGAGYIGSHTVLALQQAGFQVLILDSLERGHRDLVESVLKTELIVGDIGDRPLLDWIFQTYPVTAVMHFAAYIEVGESVRYPDRFYQNNVHGALTLLQAMVAAAIPYFVFSSTAAVYGLPPEVPIQETCPCAPINPYGRSKWMVEQMVGDLGSAYGLKSVIFRYFNAAGADPHSRLGEDHHPETHLIPLVLQAAMGQRPYISIYGIDYPTADGTCIRDYIHVVDLAQAHVLGLKYLLSGGDSEVFNLGNGQGFSVRQIIETAQRVTGCSIPVVEGDRRAGDPAILIANSDRARRVLGWQPQYPGLEQIIDHAWRWHQHRHG</sequence>
<dbReference type="KEGG" id="tsq:D3A95_07430"/>
<dbReference type="Proteomes" id="UP000261812">
    <property type="component" value="Chromosome"/>
</dbReference>
<dbReference type="RefSeq" id="WP_181494428.1">
    <property type="nucleotide sequence ID" value="NZ_CP032152.1"/>
</dbReference>
<evidence type="ECO:0000256" key="7">
    <source>
        <dbReference type="ARBA" id="ARBA00023027"/>
    </source>
</evidence>
<reference evidence="13" key="1">
    <citation type="submission" date="2018-09" db="EMBL/GenBank/DDBJ databases">
        <title>Complete genome sequence of thermophilic cyanobacteria strain Thermosynechococcus elongatus PKUAC-SCTE542.</title>
        <authorList>
            <person name="Liang Y."/>
            <person name="Tang J."/>
            <person name="Daroch M."/>
        </authorList>
    </citation>
    <scope>NUCLEOTIDE SEQUENCE [LARGE SCALE GENOMIC DNA]</scope>
    <source>
        <strain evidence="13">E542</strain>
    </source>
</reference>